<protein>
    <submittedName>
        <fullName evidence="7">YihY/virulence factor BrkB family protein</fullName>
    </submittedName>
</protein>
<evidence type="ECO:0000256" key="1">
    <source>
        <dbReference type="ARBA" id="ARBA00004651"/>
    </source>
</evidence>
<feature type="transmembrane region" description="Helical" evidence="6">
    <location>
        <begin position="214"/>
        <end position="233"/>
    </location>
</feature>
<feature type="transmembrane region" description="Helical" evidence="6">
    <location>
        <begin position="91"/>
        <end position="113"/>
    </location>
</feature>
<dbReference type="InterPro" id="IPR017039">
    <property type="entry name" value="Virul_fac_BrkB"/>
</dbReference>
<dbReference type="PANTHER" id="PTHR30213:SF1">
    <property type="entry name" value="INNER MEMBRANE PROTEIN YHJD"/>
    <property type="match status" value="1"/>
</dbReference>
<dbReference type="SUPFAM" id="SSF103473">
    <property type="entry name" value="MFS general substrate transporter"/>
    <property type="match status" value="1"/>
</dbReference>
<organism evidence="7 8">
    <name type="scientific">Pontibacter aydingkolensis</name>
    <dbReference type="NCBI Taxonomy" id="1911536"/>
    <lineage>
        <taxon>Bacteria</taxon>
        <taxon>Pseudomonadati</taxon>
        <taxon>Bacteroidota</taxon>
        <taxon>Cytophagia</taxon>
        <taxon>Cytophagales</taxon>
        <taxon>Hymenobacteraceae</taxon>
        <taxon>Pontibacter</taxon>
    </lineage>
</organism>
<keyword evidence="5 6" id="KW-0472">Membrane</keyword>
<evidence type="ECO:0000256" key="2">
    <source>
        <dbReference type="ARBA" id="ARBA00022475"/>
    </source>
</evidence>
<evidence type="ECO:0000256" key="4">
    <source>
        <dbReference type="ARBA" id="ARBA00022989"/>
    </source>
</evidence>
<dbReference type="InterPro" id="IPR036259">
    <property type="entry name" value="MFS_trans_sf"/>
</dbReference>
<keyword evidence="3 6" id="KW-0812">Transmembrane</keyword>
<evidence type="ECO:0000313" key="7">
    <source>
        <dbReference type="EMBL" id="MBW7467436.1"/>
    </source>
</evidence>
<feature type="transmembrane region" description="Helical" evidence="6">
    <location>
        <begin position="140"/>
        <end position="163"/>
    </location>
</feature>
<accession>A0ABS7CUA3</accession>
<dbReference type="PIRSF" id="PIRSF035875">
    <property type="entry name" value="RNase_BN"/>
    <property type="match status" value="1"/>
</dbReference>
<comment type="caution">
    <text evidence="7">The sequence shown here is derived from an EMBL/GenBank/DDBJ whole genome shotgun (WGS) entry which is preliminary data.</text>
</comment>
<keyword evidence="2" id="KW-1003">Cell membrane</keyword>
<feature type="transmembrane region" description="Helical" evidence="6">
    <location>
        <begin position="25"/>
        <end position="49"/>
    </location>
</feature>
<keyword evidence="8" id="KW-1185">Reference proteome</keyword>
<reference evidence="7 8" key="1">
    <citation type="journal article" date="2016" name="Int. J. Syst. Evol. Microbiol.">
        <title>Pontibacter aydingkolensis sp. nov., isolated from soil of a salt lake.</title>
        <authorList>
            <person name="Osman G."/>
            <person name="Zhang T."/>
            <person name="Lou K."/>
            <person name="Gao Y."/>
            <person name="Chang W."/>
            <person name="Lin Q."/>
            <person name="Yang H.M."/>
            <person name="Huo X.D."/>
            <person name="Wang N."/>
        </authorList>
    </citation>
    <scope>NUCLEOTIDE SEQUENCE [LARGE SCALE GENOMIC DNA]</scope>
    <source>
        <strain evidence="7 8">KACC 19255</strain>
    </source>
</reference>
<proteinExistence type="predicted"/>
<dbReference type="Pfam" id="PF03631">
    <property type="entry name" value="Virul_fac_BrkB"/>
    <property type="match status" value="1"/>
</dbReference>
<dbReference type="RefSeq" id="WP_219877317.1">
    <property type="nucleotide sequence ID" value="NZ_JAHYXK010000007.1"/>
</dbReference>
<evidence type="ECO:0000256" key="3">
    <source>
        <dbReference type="ARBA" id="ARBA00022692"/>
    </source>
</evidence>
<keyword evidence="4 6" id="KW-1133">Transmembrane helix</keyword>
<dbReference type="EMBL" id="JAHYXK010000007">
    <property type="protein sequence ID" value="MBW7467436.1"/>
    <property type="molecule type" value="Genomic_DNA"/>
</dbReference>
<feature type="transmembrane region" description="Helical" evidence="6">
    <location>
        <begin position="245"/>
        <end position="268"/>
    </location>
</feature>
<feature type="transmembrane region" description="Helical" evidence="6">
    <location>
        <begin position="183"/>
        <end position="202"/>
    </location>
</feature>
<evidence type="ECO:0000313" key="8">
    <source>
        <dbReference type="Proteomes" id="UP000813018"/>
    </source>
</evidence>
<evidence type="ECO:0000256" key="5">
    <source>
        <dbReference type="ARBA" id="ARBA00023136"/>
    </source>
</evidence>
<comment type="subcellular location">
    <subcellularLocation>
        <location evidence="1">Cell membrane</location>
        <topology evidence="1">Multi-pass membrane protein</topology>
    </subcellularLocation>
</comment>
<dbReference type="Proteomes" id="UP000813018">
    <property type="component" value="Unassembled WGS sequence"/>
</dbReference>
<dbReference type="PANTHER" id="PTHR30213">
    <property type="entry name" value="INNER MEMBRANE PROTEIN YHJD"/>
    <property type="match status" value="1"/>
</dbReference>
<evidence type="ECO:0000256" key="6">
    <source>
        <dbReference type="SAM" id="Phobius"/>
    </source>
</evidence>
<sequence length="303" mass="34103">MKRFLKASWQILKDSKKNFQKDEPIVYSAAIAFFTIFSLPAILIFLTFLGNIFFPESEVRQAVVQHIESLITKEAAQQVDEVQSNISEVPLSFWGIVVGLAVVIKSATIIFFITQKALNSVWQVRVKTGVNYLKLLKHRVITLVLVASLGFFFLSSILLDVLLNVFTDELRELFEEHLSPALRTINTTFNIAMMLAFFTALHKFLPDAKVGWKNALAGGVITSFLFLIGKEIINLILDNIKVTGIYATAGSLVVLLLWVFYSAVILMLGAEVTKAYSDYHEEDIEPSEIATKYNRTMEKEAQP</sequence>
<gene>
    <name evidence="7" type="ORF">K0O23_10165</name>
</gene>
<name>A0ABS7CUA3_9BACT</name>